<proteinExistence type="predicted"/>
<accession>A0A3S3N465</accession>
<reference evidence="1 2" key="1">
    <citation type="journal article" date="2019" name="Nat. Plants">
        <title>Stout camphor tree genome fills gaps in understanding of flowering plant genome evolution.</title>
        <authorList>
            <person name="Chaw S.M."/>
            <person name="Liu Y.C."/>
            <person name="Wu Y.W."/>
            <person name="Wang H.Y."/>
            <person name="Lin C.I."/>
            <person name="Wu C.S."/>
            <person name="Ke H.M."/>
            <person name="Chang L.Y."/>
            <person name="Hsu C.Y."/>
            <person name="Yang H.T."/>
            <person name="Sudianto E."/>
            <person name="Hsu M.H."/>
            <person name="Wu K.P."/>
            <person name="Wang L.N."/>
            <person name="Leebens-Mack J.H."/>
            <person name="Tsai I.J."/>
        </authorList>
    </citation>
    <scope>NUCLEOTIDE SEQUENCE [LARGE SCALE GENOMIC DNA]</scope>
    <source>
        <strain evidence="2">cv. Chaw 1501</strain>
        <tissue evidence="1">Young leaves</tissue>
    </source>
</reference>
<comment type="caution">
    <text evidence="1">The sequence shown here is derived from an EMBL/GenBank/DDBJ whole genome shotgun (WGS) entry which is preliminary data.</text>
</comment>
<dbReference type="EMBL" id="QPKB01000001">
    <property type="protein sequence ID" value="RWR72436.1"/>
    <property type="molecule type" value="Genomic_DNA"/>
</dbReference>
<dbReference type="Proteomes" id="UP000283530">
    <property type="component" value="Unassembled WGS sequence"/>
</dbReference>
<gene>
    <name evidence="1" type="ORF">CKAN_00065900</name>
</gene>
<protein>
    <submittedName>
        <fullName evidence="1">Uncharacterized protein</fullName>
    </submittedName>
</protein>
<evidence type="ECO:0000313" key="1">
    <source>
        <dbReference type="EMBL" id="RWR72436.1"/>
    </source>
</evidence>
<organism evidence="1 2">
    <name type="scientific">Cinnamomum micranthum f. kanehirae</name>
    <dbReference type="NCBI Taxonomy" id="337451"/>
    <lineage>
        <taxon>Eukaryota</taxon>
        <taxon>Viridiplantae</taxon>
        <taxon>Streptophyta</taxon>
        <taxon>Embryophyta</taxon>
        <taxon>Tracheophyta</taxon>
        <taxon>Spermatophyta</taxon>
        <taxon>Magnoliopsida</taxon>
        <taxon>Magnoliidae</taxon>
        <taxon>Laurales</taxon>
        <taxon>Lauraceae</taxon>
        <taxon>Cinnamomum</taxon>
    </lineage>
</organism>
<evidence type="ECO:0000313" key="2">
    <source>
        <dbReference type="Proteomes" id="UP000283530"/>
    </source>
</evidence>
<keyword evidence="2" id="KW-1185">Reference proteome</keyword>
<dbReference type="AlphaFoldDB" id="A0A3S3N465"/>
<sequence length="126" mass="14336">MHESSSIRAVEGVAKRTLRRCSWQEGSQGCPVGSAATPWMWLSPDYRLKHNCDTTSHHLKTKASLIASARVYEKRAMVCFGEDWELRSPELFLVNGAIFATYEVALRCLFTNERKETAEEKERIGN</sequence>
<name>A0A3S3N465_9MAGN</name>